<dbReference type="EMBL" id="KB202727">
    <property type="protein sequence ID" value="ESO88225.1"/>
    <property type="molecule type" value="Genomic_DNA"/>
</dbReference>
<dbReference type="CTD" id="20229536"/>
<comment type="similarity">
    <text evidence="1">Belongs to the PCP4 family.</text>
</comment>
<proteinExistence type="inferred from homology"/>
<feature type="non-terminal residue" evidence="3">
    <location>
        <position position="70"/>
    </location>
</feature>
<organism evidence="3 4">
    <name type="scientific">Lottia gigantea</name>
    <name type="common">Giant owl limpet</name>
    <dbReference type="NCBI Taxonomy" id="225164"/>
    <lineage>
        <taxon>Eukaryota</taxon>
        <taxon>Metazoa</taxon>
        <taxon>Spiralia</taxon>
        <taxon>Lophotrochozoa</taxon>
        <taxon>Mollusca</taxon>
        <taxon>Gastropoda</taxon>
        <taxon>Patellogastropoda</taxon>
        <taxon>Lottioidea</taxon>
        <taxon>Lottiidae</taxon>
        <taxon>Lottia</taxon>
    </lineage>
</organism>
<feature type="region of interest" description="Disordered" evidence="2">
    <location>
        <begin position="1"/>
        <end position="43"/>
    </location>
</feature>
<dbReference type="OrthoDB" id="252964at2759"/>
<evidence type="ECO:0000256" key="2">
    <source>
        <dbReference type="SAM" id="MobiDB-lite"/>
    </source>
</evidence>
<dbReference type="Pfam" id="PF00612">
    <property type="entry name" value="IQ"/>
    <property type="match status" value="2"/>
</dbReference>
<name>V3ZZX5_LOTGI</name>
<evidence type="ECO:0000256" key="1">
    <source>
        <dbReference type="ARBA" id="ARBA00038017"/>
    </source>
</evidence>
<dbReference type="PROSITE" id="PS50096">
    <property type="entry name" value="IQ"/>
    <property type="match status" value="2"/>
</dbReference>
<keyword evidence="4" id="KW-1185">Reference proteome</keyword>
<sequence length="70" mass="7697">AAVKIQAGFKGFKARKEGTEEEKPAEEVPAPQKPAEEEEEIDIDLDAPETEKAALAIQANFRGFKARKDL</sequence>
<dbReference type="PANTHER" id="PTHR15359:SF5">
    <property type="entry name" value="PURKINJE CELL PROTEIN 4-LIKE PROTEIN 1"/>
    <property type="match status" value="1"/>
</dbReference>
<reference evidence="3 4" key="1">
    <citation type="journal article" date="2013" name="Nature">
        <title>Insights into bilaterian evolution from three spiralian genomes.</title>
        <authorList>
            <person name="Simakov O."/>
            <person name="Marletaz F."/>
            <person name="Cho S.J."/>
            <person name="Edsinger-Gonzales E."/>
            <person name="Havlak P."/>
            <person name="Hellsten U."/>
            <person name="Kuo D.H."/>
            <person name="Larsson T."/>
            <person name="Lv J."/>
            <person name="Arendt D."/>
            <person name="Savage R."/>
            <person name="Osoegawa K."/>
            <person name="de Jong P."/>
            <person name="Grimwood J."/>
            <person name="Chapman J.A."/>
            <person name="Shapiro H."/>
            <person name="Aerts A."/>
            <person name="Otillar R.P."/>
            <person name="Terry A.Y."/>
            <person name="Boore J.L."/>
            <person name="Grigoriev I.V."/>
            <person name="Lindberg D.R."/>
            <person name="Seaver E.C."/>
            <person name="Weisblat D.A."/>
            <person name="Putnam N.H."/>
            <person name="Rokhsar D.S."/>
        </authorList>
    </citation>
    <scope>NUCLEOTIDE SEQUENCE [LARGE SCALE GENOMIC DNA]</scope>
</reference>
<dbReference type="InterPro" id="IPR052142">
    <property type="entry name" value="Calmodulin_Regulator_PCP4-like"/>
</dbReference>
<dbReference type="InterPro" id="IPR000048">
    <property type="entry name" value="IQ_motif_EF-hand-BS"/>
</dbReference>
<dbReference type="Gene3D" id="1.20.5.190">
    <property type="match status" value="1"/>
</dbReference>
<dbReference type="STRING" id="225164.V3ZZX5"/>
<evidence type="ECO:0000313" key="3">
    <source>
        <dbReference type="EMBL" id="ESO88225.1"/>
    </source>
</evidence>
<dbReference type="AlphaFoldDB" id="V3ZZX5"/>
<dbReference type="PANTHER" id="PTHR15359">
    <property type="entry name" value="IG-LIKE DOMAIN-CONTAINING PROTEIN"/>
    <property type="match status" value="1"/>
</dbReference>
<dbReference type="GeneID" id="20229536"/>
<gene>
    <name evidence="3" type="ORF">LOTGIDRAFT_101060</name>
</gene>
<dbReference type="KEGG" id="lgi:LOTGIDRAFT_101060"/>
<feature type="non-terminal residue" evidence="3">
    <location>
        <position position="1"/>
    </location>
</feature>
<dbReference type="Proteomes" id="UP000030746">
    <property type="component" value="Unassembled WGS sequence"/>
</dbReference>
<accession>V3ZZX5</accession>
<dbReference type="RefSeq" id="XP_009061087.1">
    <property type="nucleotide sequence ID" value="XM_009062839.1"/>
</dbReference>
<feature type="compositionally biased region" description="Basic and acidic residues" evidence="2">
    <location>
        <begin position="14"/>
        <end position="26"/>
    </location>
</feature>
<evidence type="ECO:0000313" key="4">
    <source>
        <dbReference type="Proteomes" id="UP000030746"/>
    </source>
</evidence>
<protein>
    <submittedName>
        <fullName evidence="3">Uncharacterized protein</fullName>
    </submittedName>
</protein>